<accession>A0A914GVM3</accession>
<dbReference type="GO" id="GO:0004102">
    <property type="term" value="F:choline O-acetyltransferase activity"/>
    <property type="evidence" value="ECO:0007669"/>
    <property type="project" value="UniProtKB-EC"/>
</dbReference>
<sequence>MNEEKAKMAGGGRLAKAAMAGRGRSGEGEGRCWYECSLPKPPLPDPSHTFQRYMEFVRVLADGTNPSGVNSEKTERCVRKFEPVAKKLQAMLTKLAEESDNWINEFWLSEMYLRQRMPLPVNFNPAYVFPRQHFQTEQDWIDYAAWIVRALLDFKEGVDKKLTTRETFSDRFCEGKTAQLCMDQYDRVLNCYREPAFGEDILHNRRGGAAPKEVHGTAPKEVHGTAPKEVHGTAPKEVHGTAPKEVHGTAPKEVHGTAPKEVHGTAPKEVHGTAPKEVHGTAPKEVHGMAPNITACNGSDVDRVGEGKDEHIVVIIEQQQFVLVTRPRGIPTTAPTIARQLAKIRAMARNRIGETVHPVGGASTGHRDRAAAFWEEMKKIPVNRRSLEAIRSAVFVLCLDDLEDDLSPSNGDRLRCLESDGLQILHGFGSGRNGLNRWFDCTIQLIVSRNGCCGLCIEHSVAEGIVIINMAEGAMRFANENWILSKKMETDKSKLEQGKENDIMPVQIPAPKCLSWALNENAIHLLREQVAEFDKLVQDSWGVSPDGFVQLAMQFAHFKLHGYLVSTYESATMRRFRYGRVDNIRAATPEALAWVKAMAEGGGAEGHEKKRALFLQAVRKQAMITRENVTGNGIDNHLCALEVLSRSEEDSKELFEDLAWRELMRFPLSTSQVSTSSEFVGCFLFYGPVVRDGYGCAYNIQQDKIIFAITAWKSEEKTELEKFRDCLANAVGEMGNLLESGQRKTARSERVDNERL</sequence>
<comment type="catalytic activity">
    <reaction evidence="11">
        <text>4,8-dimethylnonanoyl-CoA + (R)-carnitine = O-4,8-dimethylnonanoyl-(R)-carnitine + CoA</text>
        <dbReference type="Rhea" id="RHEA:44860"/>
        <dbReference type="ChEBI" id="CHEBI:16347"/>
        <dbReference type="ChEBI" id="CHEBI:57287"/>
        <dbReference type="ChEBI" id="CHEBI:77061"/>
        <dbReference type="ChEBI" id="CHEBI:84654"/>
    </reaction>
</comment>
<keyword evidence="8" id="KW-0012">Acyltransferase</keyword>
<dbReference type="PANTHER" id="PTHR22589">
    <property type="entry name" value="CARNITINE O-ACYLTRANSFERASE"/>
    <property type="match status" value="1"/>
</dbReference>
<dbReference type="GO" id="GO:0007274">
    <property type="term" value="P:neuromuscular synaptic transmission"/>
    <property type="evidence" value="ECO:0007669"/>
    <property type="project" value="TreeGrafter"/>
</dbReference>
<evidence type="ECO:0000256" key="2">
    <source>
        <dbReference type="ARBA" id="ARBA00005232"/>
    </source>
</evidence>
<evidence type="ECO:0000313" key="15">
    <source>
        <dbReference type="Proteomes" id="UP000887572"/>
    </source>
</evidence>
<keyword evidence="5" id="KW-0276">Fatty acid metabolism</keyword>
<dbReference type="EC" id="2.3.1.6" evidence="9"/>
<feature type="compositionally biased region" description="Basic and acidic residues" evidence="13">
    <location>
        <begin position="212"/>
        <end position="287"/>
    </location>
</feature>
<dbReference type="InterPro" id="IPR000542">
    <property type="entry name" value="Carn_acyl_trans"/>
</dbReference>
<dbReference type="GO" id="GO:0043005">
    <property type="term" value="C:neuron projection"/>
    <property type="evidence" value="ECO:0007669"/>
    <property type="project" value="TreeGrafter"/>
</dbReference>
<feature type="active site" description="Proton acceptor" evidence="12">
    <location>
        <position position="459"/>
    </location>
</feature>
<evidence type="ECO:0000256" key="13">
    <source>
        <dbReference type="SAM" id="MobiDB-lite"/>
    </source>
</evidence>
<feature type="domain" description="Choline/carnitine acyltransferase" evidence="14">
    <location>
        <begin position="305"/>
        <end position="728"/>
    </location>
</feature>
<dbReference type="GO" id="GO:0045202">
    <property type="term" value="C:synapse"/>
    <property type="evidence" value="ECO:0007669"/>
    <property type="project" value="GOC"/>
</dbReference>
<evidence type="ECO:0000256" key="9">
    <source>
        <dbReference type="ARBA" id="ARBA00039091"/>
    </source>
</evidence>
<dbReference type="InterPro" id="IPR023213">
    <property type="entry name" value="CAT-like_dom_sf"/>
</dbReference>
<keyword evidence="15" id="KW-1185">Reference proteome</keyword>
<feature type="domain" description="Choline/carnitine acyltransferase" evidence="14">
    <location>
        <begin position="42"/>
        <end position="204"/>
    </location>
</feature>
<evidence type="ECO:0000256" key="10">
    <source>
        <dbReference type="ARBA" id="ARBA00040495"/>
    </source>
</evidence>
<evidence type="ECO:0000256" key="7">
    <source>
        <dbReference type="ARBA" id="ARBA00023098"/>
    </source>
</evidence>
<dbReference type="AlphaFoldDB" id="A0A914GVM3"/>
<comment type="pathway">
    <text evidence="1">Lipid metabolism; fatty acid beta-oxidation.</text>
</comment>
<dbReference type="Gene3D" id="1.10.275.20">
    <property type="entry name" value="Choline/Carnitine o-acyltransferase"/>
    <property type="match status" value="1"/>
</dbReference>
<dbReference type="PANTHER" id="PTHR22589:SF14">
    <property type="entry name" value="CHOLINE O-ACETYLTRANSFERASE"/>
    <property type="match status" value="1"/>
</dbReference>
<evidence type="ECO:0000256" key="5">
    <source>
        <dbReference type="ARBA" id="ARBA00022832"/>
    </source>
</evidence>
<evidence type="ECO:0000256" key="3">
    <source>
        <dbReference type="ARBA" id="ARBA00022448"/>
    </source>
</evidence>
<evidence type="ECO:0000256" key="4">
    <source>
        <dbReference type="ARBA" id="ARBA00022679"/>
    </source>
</evidence>
<dbReference type="GO" id="GO:0016406">
    <property type="term" value="F:carnitine O-acyltransferase activity"/>
    <property type="evidence" value="ECO:0007669"/>
    <property type="project" value="UniProtKB-ARBA"/>
</dbReference>
<feature type="region of interest" description="Disordered" evidence="13">
    <location>
        <begin position="1"/>
        <end position="27"/>
    </location>
</feature>
<evidence type="ECO:0000256" key="1">
    <source>
        <dbReference type="ARBA" id="ARBA00005005"/>
    </source>
</evidence>
<organism evidence="15 16">
    <name type="scientific">Globodera rostochiensis</name>
    <name type="common">Golden nematode worm</name>
    <name type="synonym">Heterodera rostochiensis</name>
    <dbReference type="NCBI Taxonomy" id="31243"/>
    <lineage>
        <taxon>Eukaryota</taxon>
        <taxon>Metazoa</taxon>
        <taxon>Ecdysozoa</taxon>
        <taxon>Nematoda</taxon>
        <taxon>Chromadorea</taxon>
        <taxon>Rhabditida</taxon>
        <taxon>Tylenchina</taxon>
        <taxon>Tylenchomorpha</taxon>
        <taxon>Tylenchoidea</taxon>
        <taxon>Heteroderidae</taxon>
        <taxon>Heteroderinae</taxon>
        <taxon>Globodera</taxon>
    </lineage>
</organism>
<dbReference type="GO" id="GO:0008292">
    <property type="term" value="P:acetylcholine biosynthetic process"/>
    <property type="evidence" value="ECO:0007669"/>
    <property type="project" value="TreeGrafter"/>
</dbReference>
<evidence type="ECO:0000256" key="11">
    <source>
        <dbReference type="ARBA" id="ARBA00048999"/>
    </source>
</evidence>
<dbReference type="Gene3D" id="3.30.559.70">
    <property type="entry name" value="Choline/Carnitine o-acyltransferase, domain 2"/>
    <property type="match status" value="1"/>
</dbReference>
<comment type="similarity">
    <text evidence="2">Belongs to the carnitine/choline acetyltransferase family.</text>
</comment>
<dbReference type="GO" id="GO:0006631">
    <property type="term" value="P:fatty acid metabolic process"/>
    <property type="evidence" value="ECO:0007669"/>
    <property type="project" value="UniProtKB-KW"/>
</dbReference>
<dbReference type="GO" id="GO:0005737">
    <property type="term" value="C:cytoplasm"/>
    <property type="evidence" value="ECO:0007669"/>
    <property type="project" value="TreeGrafter"/>
</dbReference>
<evidence type="ECO:0000256" key="12">
    <source>
        <dbReference type="PIRSR" id="PIRSR600542-1"/>
    </source>
</evidence>
<proteinExistence type="inferred from homology"/>
<protein>
    <recommendedName>
        <fullName evidence="10">Choline O-acetyltransferase</fullName>
        <ecNumber evidence="9">2.3.1.6</ecNumber>
    </recommendedName>
</protein>
<dbReference type="Pfam" id="PF00755">
    <property type="entry name" value="Carn_acyltransf"/>
    <property type="match status" value="2"/>
</dbReference>
<evidence type="ECO:0000313" key="16">
    <source>
        <dbReference type="WBParaSite" id="Gr19_v10_g11198.t1"/>
    </source>
</evidence>
<keyword evidence="3" id="KW-0813">Transport</keyword>
<keyword evidence="4" id="KW-0808">Transferase</keyword>
<dbReference type="InterPro" id="IPR042231">
    <property type="entry name" value="Cho/carn_acyl_trans_2"/>
</dbReference>
<dbReference type="InterPro" id="IPR039551">
    <property type="entry name" value="Cho/carn_acyl_trans"/>
</dbReference>
<dbReference type="SUPFAM" id="SSF52777">
    <property type="entry name" value="CoA-dependent acyltransferases"/>
    <property type="match status" value="2"/>
</dbReference>
<dbReference type="Gene3D" id="3.30.559.10">
    <property type="entry name" value="Chloramphenicol acetyltransferase-like domain"/>
    <property type="match status" value="1"/>
</dbReference>
<evidence type="ECO:0000259" key="14">
    <source>
        <dbReference type="Pfam" id="PF00755"/>
    </source>
</evidence>
<dbReference type="Proteomes" id="UP000887572">
    <property type="component" value="Unplaced"/>
</dbReference>
<reference evidence="16" key="1">
    <citation type="submission" date="2022-11" db="UniProtKB">
        <authorList>
            <consortium name="WormBaseParasite"/>
        </authorList>
    </citation>
    <scope>IDENTIFICATION</scope>
</reference>
<name>A0A914GVM3_GLORO</name>
<dbReference type="InterPro" id="IPR042572">
    <property type="entry name" value="Carn_acyl_trans_N"/>
</dbReference>
<keyword evidence="6" id="KW-0530">Neurotransmitter biosynthesis</keyword>
<evidence type="ECO:0000256" key="8">
    <source>
        <dbReference type="ARBA" id="ARBA00023315"/>
    </source>
</evidence>
<feature type="region of interest" description="Disordered" evidence="13">
    <location>
        <begin position="203"/>
        <end position="294"/>
    </location>
</feature>
<dbReference type="WBParaSite" id="Gr19_v10_g11198.t1">
    <property type="protein sequence ID" value="Gr19_v10_g11198.t1"/>
    <property type="gene ID" value="Gr19_v10_g11198"/>
</dbReference>
<evidence type="ECO:0000256" key="6">
    <source>
        <dbReference type="ARBA" id="ARBA00022979"/>
    </source>
</evidence>
<keyword evidence="7" id="KW-0443">Lipid metabolism</keyword>